<evidence type="ECO:0000313" key="3">
    <source>
        <dbReference type="Proteomes" id="UP001162834"/>
    </source>
</evidence>
<dbReference type="Pfam" id="PF13577">
    <property type="entry name" value="SnoaL_4"/>
    <property type="match status" value="1"/>
</dbReference>
<protein>
    <recommendedName>
        <fullName evidence="1">SnoaL-like domain-containing protein</fullName>
    </recommendedName>
</protein>
<sequence>MDLAELIARREIEDVLLRYYRGIDRLDWPLVESCFHPDAHADFSGFGFSGDRTAFLAFLQASETLPAFERTMHVAGNMLVEVDGDVAHAETYCVAHHRGTTDHAWGESFALNWLRYCDRLDRRGGRWAIAQRVVVVEWGAKVAIDEWLAFAPETLGRRDRSDPSYRR</sequence>
<dbReference type="AlphaFoldDB" id="A0A9E6XUS0"/>
<dbReference type="SUPFAM" id="SSF54427">
    <property type="entry name" value="NTF2-like"/>
    <property type="match status" value="1"/>
</dbReference>
<evidence type="ECO:0000259" key="1">
    <source>
        <dbReference type="Pfam" id="PF13577"/>
    </source>
</evidence>
<dbReference type="EMBL" id="CP087164">
    <property type="protein sequence ID" value="UGS34839.1"/>
    <property type="molecule type" value="Genomic_DNA"/>
</dbReference>
<reference evidence="2" key="1">
    <citation type="journal article" date="2022" name="Int. J. Syst. Evol. Microbiol.">
        <title>Pseudomonas aegrilactucae sp. nov. and Pseudomonas morbosilactucae sp. nov., pathogens causing bacterial rot of lettuce in Japan.</title>
        <authorList>
            <person name="Sawada H."/>
            <person name="Fujikawa T."/>
            <person name="Satou M."/>
        </authorList>
    </citation>
    <scope>NUCLEOTIDE SEQUENCE</scope>
    <source>
        <strain evidence="2">0166_1</strain>
    </source>
</reference>
<feature type="domain" description="SnoaL-like" evidence="1">
    <location>
        <begin position="5"/>
        <end position="132"/>
    </location>
</feature>
<organism evidence="2 3">
    <name type="scientific">Capillimicrobium parvum</name>
    <dbReference type="NCBI Taxonomy" id="2884022"/>
    <lineage>
        <taxon>Bacteria</taxon>
        <taxon>Bacillati</taxon>
        <taxon>Actinomycetota</taxon>
        <taxon>Thermoleophilia</taxon>
        <taxon>Solirubrobacterales</taxon>
        <taxon>Capillimicrobiaceae</taxon>
        <taxon>Capillimicrobium</taxon>
    </lineage>
</organism>
<dbReference type="Gene3D" id="3.10.450.50">
    <property type="match status" value="1"/>
</dbReference>
<evidence type="ECO:0000313" key="2">
    <source>
        <dbReference type="EMBL" id="UGS34839.1"/>
    </source>
</evidence>
<dbReference type="CDD" id="cd00531">
    <property type="entry name" value="NTF2_like"/>
    <property type="match status" value="1"/>
</dbReference>
<accession>A0A9E6XUS0</accession>
<dbReference type="KEGG" id="sbae:DSM104329_01221"/>
<gene>
    <name evidence="2" type="ORF">DSM104329_01221</name>
</gene>
<dbReference type="InterPro" id="IPR037401">
    <property type="entry name" value="SnoaL-like"/>
</dbReference>
<name>A0A9E6XUS0_9ACTN</name>
<dbReference type="Proteomes" id="UP001162834">
    <property type="component" value="Chromosome"/>
</dbReference>
<dbReference type="RefSeq" id="WP_259314505.1">
    <property type="nucleotide sequence ID" value="NZ_CP087164.1"/>
</dbReference>
<dbReference type="InterPro" id="IPR032710">
    <property type="entry name" value="NTF2-like_dom_sf"/>
</dbReference>
<proteinExistence type="predicted"/>
<keyword evidence="3" id="KW-1185">Reference proteome</keyword>